<reference evidence="1" key="1">
    <citation type="submission" date="2021-06" db="EMBL/GenBank/DDBJ databases">
        <title>Parelaphostrongylus tenuis whole genome reference sequence.</title>
        <authorList>
            <person name="Garwood T.J."/>
            <person name="Larsen P.A."/>
            <person name="Fountain-Jones N.M."/>
            <person name="Garbe J.R."/>
            <person name="Macchietto M.G."/>
            <person name="Kania S.A."/>
            <person name="Gerhold R.W."/>
            <person name="Richards J.E."/>
            <person name="Wolf T.M."/>
        </authorList>
    </citation>
    <scope>NUCLEOTIDE SEQUENCE</scope>
    <source>
        <strain evidence="1">MNPRO001-30</strain>
        <tissue evidence="1">Meninges</tissue>
    </source>
</reference>
<evidence type="ECO:0000313" key="2">
    <source>
        <dbReference type="Proteomes" id="UP001196413"/>
    </source>
</evidence>
<gene>
    <name evidence="1" type="ORF">KIN20_015612</name>
</gene>
<proteinExistence type="predicted"/>
<sequence length="52" mass="5901">MIRTLTLCNILVRSVLETFPVSAPHIRKKIFQPRRSNAVGTCTIANSEEKFI</sequence>
<keyword evidence="2" id="KW-1185">Reference proteome</keyword>
<organism evidence="1 2">
    <name type="scientific">Parelaphostrongylus tenuis</name>
    <name type="common">Meningeal worm</name>
    <dbReference type="NCBI Taxonomy" id="148309"/>
    <lineage>
        <taxon>Eukaryota</taxon>
        <taxon>Metazoa</taxon>
        <taxon>Ecdysozoa</taxon>
        <taxon>Nematoda</taxon>
        <taxon>Chromadorea</taxon>
        <taxon>Rhabditida</taxon>
        <taxon>Rhabditina</taxon>
        <taxon>Rhabditomorpha</taxon>
        <taxon>Strongyloidea</taxon>
        <taxon>Metastrongylidae</taxon>
        <taxon>Parelaphostrongylus</taxon>
    </lineage>
</organism>
<evidence type="ECO:0000313" key="1">
    <source>
        <dbReference type="EMBL" id="KAJ1357457.1"/>
    </source>
</evidence>
<name>A0AAD5MYQ5_PARTN</name>
<dbReference type="EMBL" id="JAHQIW010003141">
    <property type="protein sequence ID" value="KAJ1357457.1"/>
    <property type="molecule type" value="Genomic_DNA"/>
</dbReference>
<dbReference type="AlphaFoldDB" id="A0AAD5MYQ5"/>
<protein>
    <submittedName>
        <fullName evidence="1">Uncharacterized protein</fullName>
    </submittedName>
</protein>
<accession>A0AAD5MYQ5</accession>
<dbReference type="Proteomes" id="UP001196413">
    <property type="component" value="Unassembled WGS sequence"/>
</dbReference>
<comment type="caution">
    <text evidence="1">The sequence shown here is derived from an EMBL/GenBank/DDBJ whole genome shotgun (WGS) entry which is preliminary data.</text>
</comment>